<dbReference type="InterPro" id="IPR013783">
    <property type="entry name" value="Ig-like_fold"/>
</dbReference>
<reference evidence="3" key="1">
    <citation type="submission" date="2022-01" db="EMBL/GenBank/DDBJ databases">
        <authorList>
            <person name="Jo J.-H."/>
            <person name="Im W.-T."/>
        </authorList>
    </citation>
    <scope>NUCLEOTIDE SEQUENCE</scope>
    <source>
        <strain evidence="3">NA20</strain>
    </source>
</reference>
<evidence type="ECO:0000256" key="2">
    <source>
        <dbReference type="ARBA" id="ARBA00022729"/>
    </source>
</evidence>
<proteinExistence type="inferred from homology"/>
<sequence>MMIKNNMFSRCLCIALLVSSIVPGCRREEPKNDPVTYGSSFSLTIYTDKAMYKPGEQVLFTLNKALAGNIKIRYRHFSETISEATLSGTNWSWTAPSADYTGYMVDLYEVADGKEKVHASIGVDVSSDWARFPRYGFLTNFSQLSDDEINKVVKNLSRHHINGLQYYDWLYKHHWPMAGTGAAPQSSWKEIANKDVYLSTLKTYIEKGHAANMKSMFYNLAFGALNDAAADGVNEEWYAFKDANHGTKDKHELPKPFFKSDIYVLDAGNTGWQNYIAAKNKDVYTALDFDGYHVDALGDRGSLYNFSGQSINQAATFKPFLEAMKAASPTKRLVMNAVNQYGQQTSISQSPVDFLYTEVWGPNERFEDLANIIRNNDFYGNNAKKTVLAAYLNYNKANNPGMFNTPAVLLADAVIFAFGGSHLELGEHMLGKEYFPNNNLQMSDELKTSLMSYYDFLVAYENLLRDGGSFNLPAISCTNGKLSLESWPAAAGKVAVQGKLIGNRQIFHLLNFSNANSTNWRDTDGTQLKPSLVEDAAIRFTATGAVKKIWLASPDADRGVARTLQFVQSGNDVSFTLPSILYWDMLVVEY</sequence>
<dbReference type="RefSeq" id="WP_237872159.1">
    <property type="nucleotide sequence ID" value="NZ_JAKLTR010000007.1"/>
</dbReference>
<keyword evidence="3" id="KW-0378">Hydrolase</keyword>
<keyword evidence="2" id="KW-0732">Signal</keyword>
<dbReference type="Proteomes" id="UP001165367">
    <property type="component" value="Unassembled WGS sequence"/>
</dbReference>
<dbReference type="EMBL" id="JAKLTR010000007">
    <property type="protein sequence ID" value="MCG2615111.1"/>
    <property type="molecule type" value="Genomic_DNA"/>
</dbReference>
<dbReference type="Gene3D" id="3.20.20.80">
    <property type="entry name" value="Glycosidases"/>
    <property type="match status" value="1"/>
</dbReference>
<evidence type="ECO:0000256" key="1">
    <source>
        <dbReference type="ARBA" id="ARBA00010837"/>
    </source>
</evidence>
<dbReference type="InterPro" id="IPR013780">
    <property type="entry name" value="Glyco_hydro_b"/>
</dbReference>
<comment type="caution">
    <text evidence="3">The sequence shown here is derived from an EMBL/GenBank/DDBJ whole genome shotgun (WGS) entry which is preliminary data.</text>
</comment>
<name>A0ABS9KS15_9BACT</name>
<protein>
    <submittedName>
        <fullName evidence="3">Glycoside hydrolase family 66 protein</fullName>
    </submittedName>
</protein>
<dbReference type="Gene3D" id="2.60.40.10">
    <property type="entry name" value="Immunoglobulins"/>
    <property type="match status" value="1"/>
</dbReference>
<evidence type="ECO:0000313" key="4">
    <source>
        <dbReference type="Proteomes" id="UP001165367"/>
    </source>
</evidence>
<accession>A0ABS9KS15</accession>
<dbReference type="GO" id="GO:0016787">
    <property type="term" value="F:hydrolase activity"/>
    <property type="evidence" value="ECO:0007669"/>
    <property type="project" value="UniProtKB-KW"/>
</dbReference>
<comment type="similarity">
    <text evidence="1">Belongs to the glycosyl hydrolase 66 family.</text>
</comment>
<organism evidence="3 4">
    <name type="scientific">Terrimonas ginsenosidimutans</name>
    <dbReference type="NCBI Taxonomy" id="2908004"/>
    <lineage>
        <taxon>Bacteria</taxon>
        <taxon>Pseudomonadati</taxon>
        <taxon>Bacteroidota</taxon>
        <taxon>Chitinophagia</taxon>
        <taxon>Chitinophagales</taxon>
        <taxon>Chitinophagaceae</taxon>
        <taxon>Terrimonas</taxon>
    </lineage>
</organism>
<dbReference type="Gene3D" id="2.60.40.1180">
    <property type="entry name" value="Golgi alpha-mannosidase II"/>
    <property type="match status" value="1"/>
</dbReference>
<evidence type="ECO:0000313" key="3">
    <source>
        <dbReference type="EMBL" id="MCG2615111.1"/>
    </source>
</evidence>
<gene>
    <name evidence="3" type="ORF">LZZ85_12500</name>
</gene>
<dbReference type="Pfam" id="PF13199">
    <property type="entry name" value="Glyco_hydro_66"/>
    <property type="match status" value="1"/>
</dbReference>
<keyword evidence="4" id="KW-1185">Reference proteome</keyword>
<dbReference type="CDD" id="cd14745">
    <property type="entry name" value="GH66"/>
    <property type="match status" value="1"/>
</dbReference>
<dbReference type="InterPro" id="IPR025092">
    <property type="entry name" value="Glyco_hydro_66"/>
</dbReference>